<protein>
    <submittedName>
        <fullName evidence="7">Flippase-like domain-containing protein</fullName>
    </submittedName>
</protein>
<reference evidence="7" key="1">
    <citation type="submission" date="2021-04" db="EMBL/GenBank/DDBJ databases">
        <title>Genome based classification of Actinospica acidithermotolerans sp. nov., an actinobacterium isolated from an Indonesian hot spring.</title>
        <authorList>
            <person name="Kusuma A.B."/>
            <person name="Putra K.E."/>
            <person name="Nafisah S."/>
            <person name="Loh J."/>
            <person name="Nouioui I."/>
            <person name="Goodfellow M."/>
        </authorList>
    </citation>
    <scope>NUCLEOTIDE SEQUENCE</scope>
    <source>
        <strain evidence="7">MGRD01-02</strain>
    </source>
</reference>
<comment type="subcellular location">
    <subcellularLocation>
        <location evidence="1">Cell membrane</location>
        <topology evidence="1">Multi-pass membrane protein</topology>
    </subcellularLocation>
</comment>
<comment type="caution">
    <text evidence="7">The sequence shown here is derived from an EMBL/GenBank/DDBJ whole genome shotgun (WGS) entry which is preliminary data.</text>
</comment>
<dbReference type="AlphaFoldDB" id="A0A941E542"/>
<evidence type="ECO:0000256" key="6">
    <source>
        <dbReference type="SAM" id="Phobius"/>
    </source>
</evidence>
<dbReference type="Pfam" id="PF03706">
    <property type="entry name" value="LPG_synthase_TM"/>
    <property type="match status" value="1"/>
</dbReference>
<feature type="transmembrane region" description="Helical" evidence="6">
    <location>
        <begin position="78"/>
        <end position="97"/>
    </location>
</feature>
<evidence type="ECO:0000256" key="5">
    <source>
        <dbReference type="ARBA" id="ARBA00023136"/>
    </source>
</evidence>
<evidence type="ECO:0000313" key="8">
    <source>
        <dbReference type="Proteomes" id="UP000676325"/>
    </source>
</evidence>
<evidence type="ECO:0000256" key="3">
    <source>
        <dbReference type="ARBA" id="ARBA00022692"/>
    </source>
</evidence>
<keyword evidence="5 6" id="KW-0472">Membrane</keyword>
<gene>
    <name evidence="7" type="ORF">KDK95_03130</name>
</gene>
<dbReference type="EMBL" id="JAGSOH010000004">
    <property type="protein sequence ID" value="MBR7825286.1"/>
    <property type="molecule type" value="Genomic_DNA"/>
</dbReference>
<feature type="transmembrane region" description="Helical" evidence="6">
    <location>
        <begin position="48"/>
        <end position="66"/>
    </location>
</feature>
<feature type="transmembrane region" description="Helical" evidence="6">
    <location>
        <begin position="265"/>
        <end position="286"/>
    </location>
</feature>
<proteinExistence type="predicted"/>
<dbReference type="InterPro" id="IPR022791">
    <property type="entry name" value="L-PG_synthase/AglD"/>
</dbReference>
<evidence type="ECO:0000313" key="7">
    <source>
        <dbReference type="EMBL" id="MBR7825286.1"/>
    </source>
</evidence>
<keyword evidence="3 6" id="KW-0812">Transmembrane</keyword>
<accession>A0A941E542</accession>
<dbReference type="Proteomes" id="UP000676325">
    <property type="component" value="Unassembled WGS sequence"/>
</dbReference>
<feature type="transmembrane region" description="Helical" evidence="6">
    <location>
        <begin position="160"/>
        <end position="182"/>
    </location>
</feature>
<feature type="transmembrane region" description="Helical" evidence="6">
    <location>
        <begin position="188"/>
        <end position="208"/>
    </location>
</feature>
<sequence>MPEPRITETVDSDAVPATAARAEGSEQGRAPAWRSLLGTVLRAVESRTFKLLFVLGMVALGVYSVTSQWSDFRSGIDRLGVVAAIEALACVLLGLALNLEVWRGLLTAAGSKLPARAAARIFFIGQLGKYVPGSVWPVLAQMELGRTYQVPRQRSATTAMLAMMIGLTSGLLATLVGLPFMAGDSAGQYWWVFLFIPPLLACLHPKVLNPIIARGLKVMRKPEPETPLTGRVICVAIAINLAVWVCNGLQIWVMLVRLGEHGPSALLAAIGAFALAWCAGFLIILAPAGAGVRELILVAELSPLVGAGPALSVALVSRGVTMLADLAGAGLAALLGRRTAAAASAGDAG</sequence>
<keyword evidence="2" id="KW-1003">Cell membrane</keyword>
<dbReference type="RefSeq" id="WP_212516433.1">
    <property type="nucleotide sequence ID" value="NZ_JAGSOH010000004.1"/>
</dbReference>
<feature type="transmembrane region" description="Helical" evidence="6">
    <location>
        <begin position="228"/>
        <end position="253"/>
    </location>
</feature>
<keyword evidence="4 6" id="KW-1133">Transmembrane helix</keyword>
<organism evidence="7 8">
    <name type="scientific">Actinospica acidithermotolerans</name>
    <dbReference type="NCBI Taxonomy" id="2828514"/>
    <lineage>
        <taxon>Bacteria</taxon>
        <taxon>Bacillati</taxon>
        <taxon>Actinomycetota</taxon>
        <taxon>Actinomycetes</taxon>
        <taxon>Catenulisporales</taxon>
        <taxon>Actinospicaceae</taxon>
        <taxon>Actinospica</taxon>
    </lineage>
</organism>
<evidence type="ECO:0000256" key="2">
    <source>
        <dbReference type="ARBA" id="ARBA00022475"/>
    </source>
</evidence>
<dbReference type="GO" id="GO:0005886">
    <property type="term" value="C:plasma membrane"/>
    <property type="evidence" value="ECO:0007669"/>
    <property type="project" value="UniProtKB-SubCell"/>
</dbReference>
<keyword evidence="8" id="KW-1185">Reference proteome</keyword>
<name>A0A941E542_9ACTN</name>
<evidence type="ECO:0000256" key="1">
    <source>
        <dbReference type="ARBA" id="ARBA00004651"/>
    </source>
</evidence>
<evidence type="ECO:0000256" key="4">
    <source>
        <dbReference type="ARBA" id="ARBA00022989"/>
    </source>
</evidence>